<reference evidence="1 2" key="1">
    <citation type="journal article" date="2018" name="New Phytol.">
        <title>Phylogenomics of Endogonaceae and evolution of mycorrhizas within Mucoromycota.</title>
        <authorList>
            <person name="Chang Y."/>
            <person name="Desiro A."/>
            <person name="Na H."/>
            <person name="Sandor L."/>
            <person name="Lipzen A."/>
            <person name="Clum A."/>
            <person name="Barry K."/>
            <person name="Grigoriev I.V."/>
            <person name="Martin F.M."/>
            <person name="Stajich J.E."/>
            <person name="Smith M.E."/>
            <person name="Bonito G."/>
            <person name="Spatafora J.W."/>
        </authorList>
    </citation>
    <scope>NUCLEOTIDE SEQUENCE [LARGE SCALE GENOMIC DNA]</scope>
    <source>
        <strain evidence="1 2">AD002</strain>
    </source>
</reference>
<proteinExistence type="predicted"/>
<comment type="caution">
    <text evidence="1">The sequence shown here is derived from an EMBL/GenBank/DDBJ whole genome shotgun (WGS) entry which is preliminary data.</text>
</comment>
<sequence length="146" mass="15631">MAGAFDDVISKPVTSQEISQRLKQFCNISHATNTSGSSGSIASSPVFAAGGGQDAMIGVEDQRRNNASCIILFGHGNEILSNCCDSGQFVITQLEPWPASLPVILYLLSTNVHRQAEMISNLPSFHKSSLKELPPKITMQSPSIIV</sequence>
<evidence type="ECO:0000313" key="1">
    <source>
        <dbReference type="EMBL" id="RUS29283.1"/>
    </source>
</evidence>
<gene>
    <name evidence="1" type="ORF">BC938DRAFT_480836</name>
</gene>
<organism evidence="1 2">
    <name type="scientific">Jimgerdemannia flammicorona</name>
    <dbReference type="NCBI Taxonomy" id="994334"/>
    <lineage>
        <taxon>Eukaryota</taxon>
        <taxon>Fungi</taxon>
        <taxon>Fungi incertae sedis</taxon>
        <taxon>Mucoromycota</taxon>
        <taxon>Mucoromycotina</taxon>
        <taxon>Endogonomycetes</taxon>
        <taxon>Endogonales</taxon>
        <taxon>Endogonaceae</taxon>
        <taxon>Jimgerdemannia</taxon>
    </lineage>
</organism>
<protein>
    <recommendedName>
        <fullName evidence="3">Response regulatory domain-containing protein</fullName>
    </recommendedName>
</protein>
<accession>A0A433QHK7</accession>
<dbReference type="Proteomes" id="UP000274822">
    <property type="component" value="Unassembled WGS sequence"/>
</dbReference>
<keyword evidence="2" id="KW-1185">Reference proteome</keyword>
<evidence type="ECO:0000313" key="2">
    <source>
        <dbReference type="Proteomes" id="UP000274822"/>
    </source>
</evidence>
<evidence type="ECO:0008006" key="3">
    <source>
        <dbReference type="Google" id="ProtNLM"/>
    </source>
</evidence>
<name>A0A433QHK7_9FUNG</name>
<dbReference type="AlphaFoldDB" id="A0A433QHK7"/>
<dbReference type="EMBL" id="RBNJ01005359">
    <property type="protein sequence ID" value="RUS29283.1"/>
    <property type="molecule type" value="Genomic_DNA"/>
</dbReference>